<gene>
    <name evidence="1" type="ORF">M9H77_08652</name>
</gene>
<protein>
    <submittedName>
        <fullName evidence="1">Uncharacterized protein</fullName>
    </submittedName>
</protein>
<comment type="caution">
    <text evidence="1">The sequence shown here is derived from an EMBL/GenBank/DDBJ whole genome shotgun (WGS) entry which is preliminary data.</text>
</comment>
<dbReference type="EMBL" id="CM044702">
    <property type="protein sequence ID" value="KAI5677702.1"/>
    <property type="molecule type" value="Genomic_DNA"/>
</dbReference>
<name>A0ACC0BYL1_CATRO</name>
<evidence type="ECO:0000313" key="2">
    <source>
        <dbReference type="Proteomes" id="UP001060085"/>
    </source>
</evidence>
<organism evidence="1 2">
    <name type="scientific">Catharanthus roseus</name>
    <name type="common">Madagascar periwinkle</name>
    <name type="synonym">Vinca rosea</name>
    <dbReference type="NCBI Taxonomy" id="4058"/>
    <lineage>
        <taxon>Eukaryota</taxon>
        <taxon>Viridiplantae</taxon>
        <taxon>Streptophyta</taxon>
        <taxon>Embryophyta</taxon>
        <taxon>Tracheophyta</taxon>
        <taxon>Spermatophyta</taxon>
        <taxon>Magnoliopsida</taxon>
        <taxon>eudicotyledons</taxon>
        <taxon>Gunneridae</taxon>
        <taxon>Pentapetalae</taxon>
        <taxon>asterids</taxon>
        <taxon>lamiids</taxon>
        <taxon>Gentianales</taxon>
        <taxon>Apocynaceae</taxon>
        <taxon>Rauvolfioideae</taxon>
        <taxon>Vinceae</taxon>
        <taxon>Catharanthinae</taxon>
        <taxon>Catharanthus</taxon>
    </lineage>
</organism>
<proteinExistence type="predicted"/>
<evidence type="ECO:0000313" key="1">
    <source>
        <dbReference type="EMBL" id="KAI5677702.1"/>
    </source>
</evidence>
<reference evidence="2" key="1">
    <citation type="journal article" date="2023" name="Nat. Plants">
        <title>Single-cell RNA sequencing provides a high-resolution roadmap for understanding the multicellular compartmentation of specialized metabolism.</title>
        <authorList>
            <person name="Sun S."/>
            <person name="Shen X."/>
            <person name="Li Y."/>
            <person name="Li Y."/>
            <person name="Wang S."/>
            <person name="Li R."/>
            <person name="Zhang H."/>
            <person name="Shen G."/>
            <person name="Guo B."/>
            <person name="Wei J."/>
            <person name="Xu J."/>
            <person name="St-Pierre B."/>
            <person name="Chen S."/>
            <person name="Sun C."/>
        </authorList>
    </citation>
    <scope>NUCLEOTIDE SEQUENCE [LARGE SCALE GENOMIC DNA]</scope>
</reference>
<dbReference type="Proteomes" id="UP001060085">
    <property type="component" value="Linkage Group LG02"/>
</dbReference>
<accession>A0ACC0BYL1</accession>
<sequence length="281" mass="31069">MMTSILQEVNDMASVVIQQPPVDLSQMAVFAKKVQTIIRRCMVSIGGTLGCTPSQHDIQQTFPVQSSRRRPWEHMPDRGACGVKRGARRQLGRGAGGGRLLVPPVPHRHKHVGPGYVEVERGEGSGGGQPTVDPFDSLNLDIHSFSLCLTPASQSLPRGFGTLQTPPSPSLGFASLQAPHSISFGFSGFCAPLLWAQPIHSFFSTSTKHLQHIKLISLNIPLILFQFPKFLTSSYFILPKHLQLNHFEMEAINPVRVMLFWDSEIARDVYSPYFTGTIRKS</sequence>
<keyword evidence="2" id="KW-1185">Reference proteome</keyword>